<comment type="caution">
    <text evidence="1">The sequence shown here is derived from an EMBL/GenBank/DDBJ whole genome shotgun (WGS) entry which is preliminary data.</text>
</comment>
<name>A0ABU8FN15_9BACI</name>
<dbReference type="EMBL" id="JBAWSX010000021">
    <property type="protein sequence ID" value="MEI4804083.1"/>
    <property type="molecule type" value="Genomic_DNA"/>
</dbReference>
<dbReference type="Proteomes" id="UP001372526">
    <property type="component" value="Unassembled WGS sequence"/>
</dbReference>
<evidence type="ECO:0000313" key="1">
    <source>
        <dbReference type="EMBL" id="MEI4804083.1"/>
    </source>
</evidence>
<reference evidence="1 2" key="1">
    <citation type="submission" date="2024-01" db="EMBL/GenBank/DDBJ databases">
        <title>Seven novel Bacillus-like species.</title>
        <authorList>
            <person name="Liu G."/>
        </authorList>
    </citation>
    <scope>NUCLEOTIDE SEQUENCE [LARGE SCALE GENOMIC DNA]</scope>
    <source>
        <strain evidence="1 2">FJAT-51639</strain>
    </source>
</reference>
<evidence type="ECO:0000313" key="2">
    <source>
        <dbReference type="Proteomes" id="UP001372526"/>
    </source>
</evidence>
<dbReference type="RefSeq" id="WP_336474362.1">
    <property type="nucleotide sequence ID" value="NZ_JBAWSX010000021.1"/>
</dbReference>
<gene>
    <name evidence="1" type="ORF">WAZ07_23290</name>
</gene>
<sequence>MNYKEELAILYKIRFMENEGDDIEKFEEILNDLSFHAGNEVIPELCKIFEDEIAEPSADDYVIETIFYIASRNGLEDGLVQLASGIANMLPQAEFWADGIHRTLLHSEELIFPYIKALQQIDKHTKQIVRDILCNIKSEMPELYAEKADFILNHSVINEVN</sequence>
<protein>
    <submittedName>
        <fullName evidence="1">Imm30 family immunity protein</fullName>
    </submittedName>
</protein>
<proteinExistence type="predicted"/>
<accession>A0ABU8FN15</accession>
<organism evidence="1 2">
    <name type="scientific">Bacillus bruguierae</name>
    <dbReference type="NCBI Taxonomy" id="3127667"/>
    <lineage>
        <taxon>Bacteria</taxon>
        <taxon>Bacillati</taxon>
        <taxon>Bacillota</taxon>
        <taxon>Bacilli</taxon>
        <taxon>Bacillales</taxon>
        <taxon>Bacillaceae</taxon>
        <taxon>Bacillus</taxon>
    </lineage>
</organism>
<keyword evidence="2" id="KW-1185">Reference proteome</keyword>